<proteinExistence type="predicted"/>
<protein>
    <submittedName>
        <fullName evidence="1">Uncharacterized protein</fullName>
    </submittedName>
</protein>
<gene>
    <name evidence="1" type="ORF">B296_00046239</name>
</gene>
<dbReference type="AlphaFoldDB" id="A0A426XAG9"/>
<evidence type="ECO:0000313" key="1">
    <source>
        <dbReference type="EMBL" id="RRT36438.1"/>
    </source>
</evidence>
<reference evidence="1 2" key="1">
    <citation type="journal article" date="2014" name="Agronomy (Basel)">
        <title>A Draft Genome Sequence for Ensete ventricosum, the Drought-Tolerant Tree Against Hunger.</title>
        <authorList>
            <person name="Harrison J."/>
            <person name="Moore K.A."/>
            <person name="Paszkiewicz K."/>
            <person name="Jones T."/>
            <person name="Grant M."/>
            <person name="Ambacheew D."/>
            <person name="Muzemil S."/>
            <person name="Studholme D.J."/>
        </authorList>
    </citation>
    <scope>NUCLEOTIDE SEQUENCE [LARGE SCALE GENOMIC DNA]</scope>
</reference>
<sequence>MMQWDLAKSSLGVCRRDREARWKHVGRSLEEDRKTHRKNVGDYQINGNAGYIDAPTWFPKERPPAYVTHWKAIACGRQCRLRKGNGLPLGGDGLLGKKIILPL</sequence>
<dbReference type="EMBL" id="AMZH03023614">
    <property type="protein sequence ID" value="RRT36438.1"/>
    <property type="molecule type" value="Genomic_DNA"/>
</dbReference>
<name>A0A426XAG9_ENSVE</name>
<evidence type="ECO:0000313" key="2">
    <source>
        <dbReference type="Proteomes" id="UP000287651"/>
    </source>
</evidence>
<accession>A0A426XAG9</accession>
<dbReference type="Proteomes" id="UP000287651">
    <property type="component" value="Unassembled WGS sequence"/>
</dbReference>
<comment type="caution">
    <text evidence="1">The sequence shown here is derived from an EMBL/GenBank/DDBJ whole genome shotgun (WGS) entry which is preliminary data.</text>
</comment>
<organism evidence="1 2">
    <name type="scientific">Ensete ventricosum</name>
    <name type="common">Abyssinian banana</name>
    <name type="synonym">Musa ensete</name>
    <dbReference type="NCBI Taxonomy" id="4639"/>
    <lineage>
        <taxon>Eukaryota</taxon>
        <taxon>Viridiplantae</taxon>
        <taxon>Streptophyta</taxon>
        <taxon>Embryophyta</taxon>
        <taxon>Tracheophyta</taxon>
        <taxon>Spermatophyta</taxon>
        <taxon>Magnoliopsida</taxon>
        <taxon>Liliopsida</taxon>
        <taxon>Zingiberales</taxon>
        <taxon>Musaceae</taxon>
        <taxon>Ensete</taxon>
    </lineage>
</organism>